<evidence type="ECO:0000259" key="12">
    <source>
        <dbReference type="PROSITE" id="PS50262"/>
    </source>
</evidence>
<sequence>MIRLGGTPPRLGFHKLIEILRSHRDVLWPTRTCEFIIREKMANQTESTKPLSEAIPLGILGVLITLENLLVCFLVYRFRKLRTFTNGFVVSLAISDILFGAVLIPVNLADQLNPANGYLVSFILFANVTNLFAVTLDRYLAVMNSLRYSYTMTKHFVKILLTAWILPIPLSLVPLFWNNKRGITAETVYLFFIVGGVVVPYIFILFAYIKIFRQVARQVKNLAKLATYDNQQQAAREGRRVTGEARVARVFAMIAGIFVISWMPVFFMTAADAVERSNIVPTVLSTISWYTMTAGSLLNAAVYAFFKRDFRNAFLRLFRCRTISLGRHGSDEAISGTTLN</sequence>
<feature type="transmembrane region" description="Helical" evidence="11">
    <location>
        <begin position="118"/>
        <end position="136"/>
    </location>
</feature>
<evidence type="ECO:0000256" key="8">
    <source>
        <dbReference type="ARBA" id="ARBA00023180"/>
    </source>
</evidence>
<dbReference type="InterPro" id="IPR000276">
    <property type="entry name" value="GPCR_Rhodpsn"/>
</dbReference>
<feature type="transmembrane region" description="Helical" evidence="11">
    <location>
        <begin position="287"/>
        <end position="306"/>
    </location>
</feature>
<dbReference type="EMBL" id="LSMT01000043">
    <property type="protein sequence ID" value="PFX30905.1"/>
    <property type="molecule type" value="Genomic_DNA"/>
</dbReference>
<keyword evidence="8" id="KW-0325">Glycoprotein</keyword>
<feature type="transmembrane region" description="Helical" evidence="11">
    <location>
        <begin position="189"/>
        <end position="209"/>
    </location>
</feature>
<dbReference type="InterPro" id="IPR017452">
    <property type="entry name" value="GPCR_Rhodpsn_7TM"/>
</dbReference>
<keyword evidence="3 10" id="KW-0812">Transmembrane</keyword>
<accession>A0A2B4SR85</accession>
<evidence type="ECO:0000256" key="1">
    <source>
        <dbReference type="ARBA" id="ARBA00004651"/>
    </source>
</evidence>
<evidence type="ECO:0000313" key="14">
    <source>
        <dbReference type="Proteomes" id="UP000225706"/>
    </source>
</evidence>
<comment type="subcellular location">
    <subcellularLocation>
        <location evidence="1">Cell membrane</location>
        <topology evidence="1">Multi-pass membrane protein</topology>
    </subcellularLocation>
</comment>
<dbReference type="GO" id="GO:0004930">
    <property type="term" value="F:G protein-coupled receptor activity"/>
    <property type="evidence" value="ECO:0007669"/>
    <property type="project" value="UniProtKB-KW"/>
</dbReference>
<gene>
    <name evidence="13" type="primary">Hrh2</name>
    <name evidence="13" type="ORF">AWC38_SpisGene4290</name>
</gene>
<dbReference type="GO" id="GO:0005886">
    <property type="term" value="C:plasma membrane"/>
    <property type="evidence" value="ECO:0007669"/>
    <property type="project" value="UniProtKB-SubCell"/>
</dbReference>
<dbReference type="AlphaFoldDB" id="A0A2B4SR85"/>
<keyword evidence="5 10" id="KW-0297">G-protein coupled receptor</keyword>
<evidence type="ECO:0000256" key="5">
    <source>
        <dbReference type="ARBA" id="ARBA00023040"/>
    </source>
</evidence>
<dbReference type="Gene3D" id="1.20.1070.10">
    <property type="entry name" value="Rhodopsin 7-helix transmembrane proteins"/>
    <property type="match status" value="1"/>
</dbReference>
<dbReference type="PROSITE" id="PS50262">
    <property type="entry name" value="G_PROTEIN_RECEP_F1_2"/>
    <property type="match status" value="1"/>
</dbReference>
<feature type="transmembrane region" description="Helical" evidence="11">
    <location>
        <begin position="247"/>
        <end position="267"/>
    </location>
</feature>
<evidence type="ECO:0000256" key="10">
    <source>
        <dbReference type="RuleBase" id="RU000688"/>
    </source>
</evidence>
<dbReference type="PANTHER" id="PTHR24246:SF27">
    <property type="entry name" value="ADENOSINE RECEPTOR, ISOFORM A"/>
    <property type="match status" value="1"/>
</dbReference>
<feature type="transmembrane region" description="Helical" evidence="11">
    <location>
        <begin position="54"/>
        <end position="76"/>
    </location>
</feature>
<feature type="domain" description="G-protein coupled receptors family 1 profile" evidence="12">
    <location>
        <begin position="67"/>
        <end position="303"/>
    </location>
</feature>
<dbReference type="Proteomes" id="UP000225706">
    <property type="component" value="Unassembled WGS sequence"/>
</dbReference>
<dbReference type="STRING" id="50429.A0A2B4SR85"/>
<organism evidence="13 14">
    <name type="scientific">Stylophora pistillata</name>
    <name type="common">Smooth cauliflower coral</name>
    <dbReference type="NCBI Taxonomy" id="50429"/>
    <lineage>
        <taxon>Eukaryota</taxon>
        <taxon>Metazoa</taxon>
        <taxon>Cnidaria</taxon>
        <taxon>Anthozoa</taxon>
        <taxon>Hexacorallia</taxon>
        <taxon>Scleractinia</taxon>
        <taxon>Astrocoeniina</taxon>
        <taxon>Pocilloporidae</taxon>
        <taxon>Stylophora</taxon>
    </lineage>
</organism>
<feature type="transmembrane region" description="Helical" evidence="11">
    <location>
        <begin position="88"/>
        <end position="106"/>
    </location>
</feature>
<evidence type="ECO:0000256" key="7">
    <source>
        <dbReference type="ARBA" id="ARBA00023170"/>
    </source>
</evidence>
<reference evidence="14" key="1">
    <citation type="journal article" date="2017" name="bioRxiv">
        <title>Comparative analysis of the genomes of Stylophora pistillata and Acropora digitifera provides evidence for extensive differences between species of corals.</title>
        <authorList>
            <person name="Voolstra C.R."/>
            <person name="Li Y."/>
            <person name="Liew Y.J."/>
            <person name="Baumgarten S."/>
            <person name="Zoccola D."/>
            <person name="Flot J.-F."/>
            <person name="Tambutte S."/>
            <person name="Allemand D."/>
            <person name="Aranda M."/>
        </authorList>
    </citation>
    <scope>NUCLEOTIDE SEQUENCE [LARGE SCALE GENOMIC DNA]</scope>
</reference>
<keyword evidence="2" id="KW-1003">Cell membrane</keyword>
<comment type="similarity">
    <text evidence="10">Belongs to the G-protein coupled receptor 1 family.</text>
</comment>
<dbReference type="PROSITE" id="PS00237">
    <property type="entry name" value="G_PROTEIN_RECEP_F1_1"/>
    <property type="match status" value="1"/>
</dbReference>
<evidence type="ECO:0000256" key="6">
    <source>
        <dbReference type="ARBA" id="ARBA00023136"/>
    </source>
</evidence>
<name>A0A2B4SR85_STYPI</name>
<keyword evidence="9 10" id="KW-0807">Transducer</keyword>
<evidence type="ECO:0000256" key="2">
    <source>
        <dbReference type="ARBA" id="ARBA00022475"/>
    </source>
</evidence>
<comment type="caution">
    <text evidence="13">The sequence shown here is derived from an EMBL/GenBank/DDBJ whole genome shotgun (WGS) entry which is preliminary data.</text>
</comment>
<feature type="transmembrane region" description="Helical" evidence="11">
    <location>
        <begin position="156"/>
        <end position="177"/>
    </location>
</feature>
<keyword evidence="6 11" id="KW-0472">Membrane</keyword>
<dbReference type="OrthoDB" id="9445642at2759"/>
<dbReference type="SUPFAM" id="SSF81321">
    <property type="entry name" value="Family A G protein-coupled receptor-like"/>
    <property type="match status" value="1"/>
</dbReference>
<evidence type="ECO:0000256" key="4">
    <source>
        <dbReference type="ARBA" id="ARBA00022989"/>
    </source>
</evidence>
<keyword evidence="7 10" id="KW-0675">Receptor</keyword>
<dbReference type="PANTHER" id="PTHR24246">
    <property type="entry name" value="OLFACTORY RECEPTOR AND ADENOSINE RECEPTOR"/>
    <property type="match status" value="1"/>
</dbReference>
<keyword evidence="4 11" id="KW-1133">Transmembrane helix</keyword>
<proteinExistence type="inferred from homology"/>
<evidence type="ECO:0000256" key="9">
    <source>
        <dbReference type="ARBA" id="ARBA00023224"/>
    </source>
</evidence>
<keyword evidence="14" id="KW-1185">Reference proteome</keyword>
<evidence type="ECO:0000313" key="13">
    <source>
        <dbReference type="EMBL" id="PFX30905.1"/>
    </source>
</evidence>
<evidence type="ECO:0000256" key="3">
    <source>
        <dbReference type="ARBA" id="ARBA00022692"/>
    </source>
</evidence>
<dbReference type="Pfam" id="PF00001">
    <property type="entry name" value="7tm_1"/>
    <property type="match status" value="1"/>
</dbReference>
<dbReference type="PRINTS" id="PR00237">
    <property type="entry name" value="GPCRRHODOPSN"/>
</dbReference>
<evidence type="ECO:0000256" key="11">
    <source>
        <dbReference type="SAM" id="Phobius"/>
    </source>
</evidence>
<protein>
    <submittedName>
        <fullName evidence="13">Histamine H2 receptor</fullName>
    </submittedName>
</protein>